<sequence>MAQLTLSWFVHAHEETQSRGQPYIDHIIHPRSSSPGRQPISQPFASFDAFPISRLLISGDLSLWSRSGEVVKEWLDVKIRVPRSPRVQSDKSSWRMLETAVMPGVHLARLQLLPFLGSGLSWVDQDILVGQPIITPHCVIGGFLAIKFTWVRAPRAFLHG</sequence>
<keyword evidence="2" id="KW-1185">Reference proteome</keyword>
<name>A0A319E331_ASPSB</name>
<reference evidence="1 2" key="1">
    <citation type="submission" date="2018-02" db="EMBL/GenBank/DDBJ databases">
        <title>The genomes of Aspergillus section Nigri reveals drivers in fungal speciation.</title>
        <authorList>
            <consortium name="DOE Joint Genome Institute"/>
            <person name="Vesth T.C."/>
            <person name="Nybo J."/>
            <person name="Theobald S."/>
            <person name="Brandl J."/>
            <person name="Frisvad J.C."/>
            <person name="Nielsen K.F."/>
            <person name="Lyhne E.K."/>
            <person name="Kogle M.E."/>
            <person name="Kuo A."/>
            <person name="Riley R."/>
            <person name="Clum A."/>
            <person name="Nolan M."/>
            <person name="Lipzen A."/>
            <person name="Salamov A."/>
            <person name="Henrissat B."/>
            <person name="Wiebenga A."/>
            <person name="De vries R.P."/>
            <person name="Grigoriev I.V."/>
            <person name="Mortensen U.H."/>
            <person name="Andersen M.R."/>
            <person name="Baker S.E."/>
        </authorList>
    </citation>
    <scope>NUCLEOTIDE SEQUENCE [LARGE SCALE GENOMIC DNA]</scope>
    <source>
        <strain evidence="1 2">CBS 121057</strain>
    </source>
</reference>
<dbReference type="AlphaFoldDB" id="A0A319E331"/>
<dbReference type="Proteomes" id="UP000248423">
    <property type="component" value="Unassembled WGS sequence"/>
</dbReference>
<gene>
    <name evidence="1" type="ORF">BO78DRAFT_170548</name>
</gene>
<evidence type="ECO:0000313" key="1">
    <source>
        <dbReference type="EMBL" id="PYI04482.1"/>
    </source>
</evidence>
<proteinExistence type="predicted"/>
<organism evidence="1 2">
    <name type="scientific">Aspergillus sclerotiicarbonarius (strain CBS 121057 / IBT 28362)</name>
    <dbReference type="NCBI Taxonomy" id="1448318"/>
    <lineage>
        <taxon>Eukaryota</taxon>
        <taxon>Fungi</taxon>
        <taxon>Dikarya</taxon>
        <taxon>Ascomycota</taxon>
        <taxon>Pezizomycotina</taxon>
        <taxon>Eurotiomycetes</taxon>
        <taxon>Eurotiomycetidae</taxon>
        <taxon>Eurotiales</taxon>
        <taxon>Aspergillaceae</taxon>
        <taxon>Aspergillus</taxon>
        <taxon>Aspergillus subgen. Circumdati</taxon>
    </lineage>
</organism>
<dbReference type="EMBL" id="KZ826368">
    <property type="protein sequence ID" value="PYI04482.1"/>
    <property type="molecule type" value="Genomic_DNA"/>
</dbReference>
<protein>
    <submittedName>
        <fullName evidence="1">Uncharacterized protein</fullName>
    </submittedName>
</protein>
<evidence type="ECO:0000313" key="2">
    <source>
        <dbReference type="Proteomes" id="UP000248423"/>
    </source>
</evidence>
<accession>A0A319E331</accession>
<dbReference type="OrthoDB" id="10655346at2759"/>
<dbReference type="VEuPathDB" id="FungiDB:BO78DRAFT_170548"/>